<evidence type="ECO:0000256" key="5">
    <source>
        <dbReference type="ARBA" id="ARBA00022989"/>
    </source>
</evidence>
<feature type="transmembrane region" description="Helical" evidence="10">
    <location>
        <begin position="6"/>
        <end position="27"/>
    </location>
</feature>
<dbReference type="HAMAP" id="MF_01043">
    <property type="entry name" value="PlsY"/>
    <property type="match status" value="1"/>
</dbReference>
<dbReference type="GO" id="GO:0043772">
    <property type="term" value="F:acyl-phosphate glycerol-3-phosphate acyltransferase activity"/>
    <property type="evidence" value="ECO:0007669"/>
    <property type="project" value="UniProtKB-UniRule"/>
</dbReference>
<comment type="subcellular location">
    <subcellularLocation>
        <location evidence="10">Cell membrane</location>
        <topology evidence="10">Multi-pass membrane protein</topology>
    </subcellularLocation>
</comment>
<evidence type="ECO:0000256" key="10">
    <source>
        <dbReference type="HAMAP-Rule" id="MF_01043"/>
    </source>
</evidence>
<dbReference type="UniPathway" id="UPA00085"/>
<dbReference type="EC" id="2.3.1.275" evidence="10"/>
<keyword evidence="9 10" id="KW-1208">Phospholipid metabolism</keyword>
<evidence type="ECO:0000256" key="1">
    <source>
        <dbReference type="ARBA" id="ARBA00022475"/>
    </source>
</evidence>
<comment type="function">
    <text evidence="10">Catalyzes the transfer of an acyl group from acyl-phosphate (acyl-PO(4)) to glycerol-3-phosphate (G3P) to form lysophosphatidic acid (LPA). This enzyme utilizes acyl-phosphate as fatty acyl donor, but not acyl-CoA or acyl-ACP.</text>
</comment>
<dbReference type="EMBL" id="FMJE01000003">
    <property type="protein sequence ID" value="SCM80310.1"/>
    <property type="molecule type" value="Genomic_DNA"/>
</dbReference>
<keyword evidence="2 10" id="KW-0444">Lipid biosynthesis</keyword>
<keyword evidence="11" id="KW-0012">Acyltransferase</keyword>
<reference evidence="11" key="1">
    <citation type="submission" date="2016-08" db="EMBL/GenBank/DDBJ databases">
        <authorList>
            <person name="Seilhamer J.J."/>
        </authorList>
    </citation>
    <scope>NUCLEOTIDE SEQUENCE</scope>
    <source>
        <strain evidence="11">86</strain>
    </source>
</reference>
<dbReference type="PANTHER" id="PTHR30309:SF0">
    <property type="entry name" value="GLYCEROL-3-PHOSPHATE ACYLTRANSFERASE-RELATED"/>
    <property type="match status" value="1"/>
</dbReference>
<evidence type="ECO:0000256" key="8">
    <source>
        <dbReference type="ARBA" id="ARBA00023209"/>
    </source>
</evidence>
<comment type="caution">
    <text evidence="10">Lacks conserved residue(s) required for the propagation of feature annotation.</text>
</comment>
<proteinExistence type="inferred from homology"/>
<organism evidence="11">
    <name type="scientific">uncultured Sporomusa sp</name>
    <dbReference type="NCBI Taxonomy" id="307249"/>
    <lineage>
        <taxon>Bacteria</taxon>
        <taxon>Bacillati</taxon>
        <taxon>Bacillota</taxon>
        <taxon>Negativicutes</taxon>
        <taxon>Selenomonadales</taxon>
        <taxon>Sporomusaceae</taxon>
        <taxon>Sporomusa</taxon>
        <taxon>environmental samples</taxon>
    </lineage>
</organism>
<evidence type="ECO:0000256" key="9">
    <source>
        <dbReference type="ARBA" id="ARBA00023264"/>
    </source>
</evidence>
<evidence type="ECO:0000313" key="11">
    <source>
        <dbReference type="EMBL" id="SCM80310.1"/>
    </source>
</evidence>
<protein>
    <recommendedName>
        <fullName evidence="10">Glycerol-3-phosphate acyltransferase</fullName>
    </recommendedName>
    <alternativeName>
        <fullName evidence="10">Acyl-PO4 G3P acyltransferase</fullName>
    </alternativeName>
    <alternativeName>
        <fullName evidence="10">Acyl-phosphate--glycerol-3-phosphate acyltransferase</fullName>
    </alternativeName>
    <alternativeName>
        <fullName evidence="10">G3P acyltransferase</fullName>
        <shortName evidence="10">GPAT</shortName>
        <ecNumber evidence="10">2.3.1.275</ecNumber>
    </alternativeName>
    <alternativeName>
        <fullName evidence="10">Lysophosphatidic acid synthase</fullName>
        <shortName evidence="10">LPA synthase</shortName>
    </alternativeName>
</protein>
<feature type="transmembrane region" description="Helical" evidence="10">
    <location>
        <begin position="106"/>
        <end position="131"/>
    </location>
</feature>
<comment type="similarity">
    <text evidence="10">Belongs to the PlsY family.</text>
</comment>
<dbReference type="GO" id="GO:0005886">
    <property type="term" value="C:plasma membrane"/>
    <property type="evidence" value="ECO:0007669"/>
    <property type="project" value="UniProtKB-SubCell"/>
</dbReference>
<evidence type="ECO:0000256" key="3">
    <source>
        <dbReference type="ARBA" id="ARBA00022679"/>
    </source>
</evidence>
<dbReference type="GO" id="GO:0008654">
    <property type="term" value="P:phospholipid biosynthetic process"/>
    <property type="evidence" value="ECO:0007669"/>
    <property type="project" value="UniProtKB-UniRule"/>
</dbReference>
<keyword evidence="3 10" id="KW-0808">Transferase</keyword>
<comment type="pathway">
    <text evidence="10">Lipid metabolism; phospholipid metabolism.</text>
</comment>
<evidence type="ECO:0000256" key="6">
    <source>
        <dbReference type="ARBA" id="ARBA00023098"/>
    </source>
</evidence>
<dbReference type="RefSeq" id="WP_288183778.1">
    <property type="nucleotide sequence ID" value="NZ_LT608335.1"/>
</dbReference>
<keyword evidence="1 10" id="KW-1003">Cell membrane</keyword>
<keyword evidence="6 10" id="KW-0443">Lipid metabolism</keyword>
<dbReference type="PANTHER" id="PTHR30309">
    <property type="entry name" value="INNER MEMBRANE PROTEIN YGIH"/>
    <property type="match status" value="1"/>
</dbReference>
<keyword evidence="5 10" id="KW-1133">Transmembrane helix</keyword>
<evidence type="ECO:0000256" key="4">
    <source>
        <dbReference type="ARBA" id="ARBA00022692"/>
    </source>
</evidence>
<dbReference type="AlphaFoldDB" id="A0A212LS88"/>
<evidence type="ECO:0000256" key="7">
    <source>
        <dbReference type="ARBA" id="ARBA00023136"/>
    </source>
</evidence>
<accession>A0A212LS88</accession>
<name>A0A212LS88_9FIRM</name>
<comment type="catalytic activity">
    <reaction evidence="10">
        <text>an acyl phosphate + sn-glycerol 3-phosphate = a 1-acyl-sn-glycero-3-phosphate + phosphate</text>
        <dbReference type="Rhea" id="RHEA:34075"/>
        <dbReference type="ChEBI" id="CHEBI:43474"/>
        <dbReference type="ChEBI" id="CHEBI:57597"/>
        <dbReference type="ChEBI" id="CHEBI:57970"/>
        <dbReference type="ChEBI" id="CHEBI:59918"/>
        <dbReference type="EC" id="2.3.1.275"/>
    </reaction>
</comment>
<keyword evidence="4 10" id="KW-0812">Transmembrane</keyword>
<dbReference type="NCBIfam" id="TIGR00023">
    <property type="entry name" value="glycerol-3-phosphate 1-O-acyltransferase PlsY"/>
    <property type="match status" value="1"/>
</dbReference>
<evidence type="ECO:0000256" key="2">
    <source>
        <dbReference type="ARBA" id="ARBA00022516"/>
    </source>
</evidence>
<dbReference type="SMART" id="SM01207">
    <property type="entry name" value="G3P_acyltransf"/>
    <property type="match status" value="1"/>
</dbReference>
<dbReference type="Pfam" id="PF02660">
    <property type="entry name" value="G3P_acyltransf"/>
    <property type="match status" value="1"/>
</dbReference>
<keyword evidence="7 10" id="KW-0472">Membrane</keyword>
<dbReference type="InterPro" id="IPR003811">
    <property type="entry name" value="G3P_acylTferase_PlsY"/>
</dbReference>
<comment type="subunit">
    <text evidence="10">Probably interacts with PlsX.</text>
</comment>
<gene>
    <name evidence="10 11" type="primary">plsY</name>
    <name evidence="11" type="ORF">KL86SPO_30488</name>
</gene>
<sequence>MEYVLVIAASYLIGSIPNGLIIGRNFYNIDLRQFGSKNIGATNAYRTLGPWPAFWVFLTDALKGVAGVLIGQYLGGTALAELAGGIGAITGHNWSVFLNFKGGRGVATGLGVIAMIAPKVTLVVFAVWAAIVYLTRYVSLASIVAAALVPISMWLLNARQEFFYFGILAALFVIIRHRPNIERLLKGEEPKIRAGGKTASGPTKEK</sequence>
<feature type="transmembrane region" description="Helical" evidence="10">
    <location>
        <begin position="137"/>
        <end position="155"/>
    </location>
</feature>
<keyword evidence="8 10" id="KW-0594">Phospholipid biosynthesis</keyword>